<dbReference type="EMBL" id="CAJFDH010000002">
    <property type="protein sequence ID" value="CAD5210674.1"/>
    <property type="molecule type" value="Genomic_DNA"/>
</dbReference>
<dbReference type="OrthoDB" id="5781853at2759"/>
<feature type="transmembrane region" description="Helical" evidence="2">
    <location>
        <begin position="95"/>
        <end position="117"/>
    </location>
</feature>
<dbReference type="GO" id="GO:0007606">
    <property type="term" value="P:sensory perception of chemical stimulus"/>
    <property type="evidence" value="ECO:0007669"/>
    <property type="project" value="InterPro"/>
</dbReference>
<dbReference type="Proteomes" id="UP000783686">
    <property type="component" value="Unassembled WGS sequence"/>
</dbReference>
<evidence type="ECO:0000313" key="3">
    <source>
        <dbReference type="EMBL" id="CAD5210674.1"/>
    </source>
</evidence>
<evidence type="ECO:0000256" key="2">
    <source>
        <dbReference type="SAM" id="Phobius"/>
    </source>
</evidence>
<organism evidence="3 4">
    <name type="scientific">Bursaphelenchus okinawaensis</name>
    <dbReference type="NCBI Taxonomy" id="465554"/>
    <lineage>
        <taxon>Eukaryota</taxon>
        <taxon>Metazoa</taxon>
        <taxon>Ecdysozoa</taxon>
        <taxon>Nematoda</taxon>
        <taxon>Chromadorea</taxon>
        <taxon>Rhabditida</taxon>
        <taxon>Tylenchina</taxon>
        <taxon>Tylenchomorpha</taxon>
        <taxon>Aphelenchoidea</taxon>
        <taxon>Aphelenchoididae</taxon>
        <taxon>Bursaphelenchus</taxon>
    </lineage>
</organism>
<name>A0A811K5J5_9BILA</name>
<feature type="transmembrane region" description="Helical" evidence="2">
    <location>
        <begin position="138"/>
        <end position="171"/>
    </location>
</feature>
<keyword evidence="2" id="KW-0812">Transmembrane</keyword>
<dbReference type="GO" id="GO:0016020">
    <property type="term" value="C:membrane"/>
    <property type="evidence" value="ECO:0007669"/>
    <property type="project" value="InterPro"/>
</dbReference>
<feature type="transmembrane region" description="Helical" evidence="2">
    <location>
        <begin position="183"/>
        <end position="204"/>
    </location>
</feature>
<comment type="similarity">
    <text evidence="1">Belongs to the nematode receptor-like protein sre family.</text>
</comment>
<evidence type="ECO:0000313" key="4">
    <source>
        <dbReference type="Proteomes" id="UP000614601"/>
    </source>
</evidence>
<keyword evidence="4" id="KW-1185">Reference proteome</keyword>
<reference evidence="3" key="1">
    <citation type="submission" date="2020-09" db="EMBL/GenBank/DDBJ databases">
        <authorList>
            <person name="Kikuchi T."/>
        </authorList>
    </citation>
    <scope>NUCLEOTIDE SEQUENCE</scope>
    <source>
        <strain evidence="3">SH1</strain>
    </source>
</reference>
<proteinExistence type="inferred from homology"/>
<dbReference type="Proteomes" id="UP000614601">
    <property type="component" value="Unassembled WGS sequence"/>
</dbReference>
<feature type="transmembrane region" description="Helical" evidence="2">
    <location>
        <begin position="65"/>
        <end position="83"/>
    </location>
</feature>
<dbReference type="EMBL" id="CAJFCW020000002">
    <property type="protein sequence ID" value="CAG9091832.1"/>
    <property type="molecule type" value="Genomic_DNA"/>
</dbReference>
<evidence type="ECO:0000256" key="1">
    <source>
        <dbReference type="ARBA" id="ARBA00006803"/>
    </source>
</evidence>
<dbReference type="InterPro" id="IPR004151">
    <property type="entry name" value="7TM_GPCR_serpentine_rcpt_Sre"/>
</dbReference>
<accession>A0A811K5J5</accession>
<sequence length="293" mass="33906">MVTIFSRYPLLFQILTEQKLYSEGFNQYLNQVHDLADSVVINMIAQLVIFGDVTGVIMGKEEINLFWVIFLCILQWVLGEANIQMGAANFPPPLYSLGIMEFMNFVCWLAFFGLIYMGRVKYRQQTVGHVNDKYKISVCLRTLAVLKVMAVCSAVRNFICVNVIIALFAWIRPNKDIDGERFASFFYDLTLAIYAALVPFLMIWNHEEMQRTYGRICSPKMESKTEVTTTFTEQKFVARNVVGDVITNPSVQDETRYHFQQLQSNWDTRRLSVQALAEQRKDPMFIKVLHSIQ</sequence>
<protein>
    <submittedName>
        <fullName evidence="3">Uncharacterized protein</fullName>
    </submittedName>
</protein>
<gene>
    <name evidence="3" type="ORF">BOKJ2_LOCUS3312</name>
</gene>
<keyword evidence="2" id="KW-1133">Transmembrane helix</keyword>
<dbReference type="Pfam" id="PF03125">
    <property type="entry name" value="Sre"/>
    <property type="match status" value="1"/>
</dbReference>
<keyword evidence="2" id="KW-0472">Membrane</keyword>
<comment type="caution">
    <text evidence="3">The sequence shown here is derived from an EMBL/GenBank/DDBJ whole genome shotgun (WGS) entry which is preliminary data.</text>
</comment>
<dbReference type="AlphaFoldDB" id="A0A811K5J5"/>